<dbReference type="EMBL" id="JAHRIN010054085">
    <property type="protein sequence ID" value="MEQ2210680.1"/>
    <property type="molecule type" value="Genomic_DNA"/>
</dbReference>
<protein>
    <submittedName>
        <fullName evidence="1">Uncharacterized protein</fullName>
    </submittedName>
</protein>
<sequence length="108" mass="11659">MLSGSRSQLVIGAQKVRSHTWGGSVRAPPVANITSCSDVRPEAAKIHLRVLGFCRYKLNVAAWLGASSAPGSSNSGIVQSSGFLHVFQVIIAHFFRLRFLGFTSFRAI</sequence>
<reference evidence="1 2" key="1">
    <citation type="submission" date="2021-06" db="EMBL/GenBank/DDBJ databases">
        <authorList>
            <person name="Palmer J.M."/>
        </authorList>
    </citation>
    <scope>NUCLEOTIDE SEQUENCE [LARGE SCALE GENOMIC DNA]</scope>
    <source>
        <strain evidence="1 2">XC_2019</strain>
        <tissue evidence="1">Muscle</tissue>
    </source>
</reference>
<evidence type="ECO:0000313" key="1">
    <source>
        <dbReference type="EMBL" id="MEQ2210680.1"/>
    </source>
</evidence>
<gene>
    <name evidence="1" type="ORF">XENOCAPTIV_017609</name>
</gene>
<name>A0ABV0RRJ5_9TELE</name>
<accession>A0ABV0RRJ5</accession>
<comment type="caution">
    <text evidence="1">The sequence shown here is derived from an EMBL/GenBank/DDBJ whole genome shotgun (WGS) entry which is preliminary data.</text>
</comment>
<proteinExistence type="predicted"/>
<keyword evidence="2" id="KW-1185">Reference proteome</keyword>
<evidence type="ECO:0000313" key="2">
    <source>
        <dbReference type="Proteomes" id="UP001434883"/>
    </source>
</evidence>
<organism evidence="1 2">
    <name type="scientific">Xenoophorus captivus</name>
    <dbReference type="NCBI Taxonomy" id="1517983"/>
    <lineage>
        <taxon>Eukaryota</taxon>
        <taxon>Metazoa</taxon>
        <taxon>Chordata</taxon>
        <taxon>Craniata</taxon>
        <taxon>Vertebrata</taxon>
        <taxon>Euteleostomi</taxon>
        <taxon>Actinopterygii</taxon>
        <taxon>Neopterygii</taxon>
        <taxon>Teleostei</taxon>
        <taxon>Neoteleostei</taxon>
        <taxon>Acanthomorphata</taxon>
        <taxon>Ovalentaria</taxon>
        <taxon>Atherinomorphae</taxon>
        <taxon>Cyprinodontiformes</taxon>
        <taxon>Goodeidae</taxon>
        <taxon>Xenoophorus</taxon>
    </lineage>
</organism>
<dbReference type="Proteomes" id="UP001434883">
    <property type="component" value="Unassembled WGS sequence"/>
</dbReference>